<proteinExistence type="predicted"/>
<evidence type="ECO:0000313" key="8">
    <source>
        <dbReference type="Proteomes" id="UP000215223"/>
    </source>
</evidence>
<dbReference type="OrthoDB" id="3175972at2"/>
<gene>
    <name evidence="7" type="ORF">CFP71_15125</name>
</gene>
<feature type="transmembrane region" description="Helical" evidence="6">
    <location>
        <begin position="123"/>
        <end position="144"/>
    </location>
</feature>
<dbReference type="AlphaFoldDB" id="A0A229SB63"/>
<keyword evidence="5 6" id="KW-0472">Membrane</keyword>
<evidence type="ECO:0000256" key="4">
    <source>
        <dbReference type="ARBA" id="ARBA00022989"/>
    </source>
</evidence>
<evidence type="ECO:0000256" key="6">
    <source>
        <dbReference type="SAM" id="Phobius"/>
    </source>
</evidence>
<dbReference type="EMBL" id="NMQT01000051">
    <property type="protein sequence ID" value="OXM56148.1"/>
    <property type="molecule type" value="Genomic_DNA"/>
</dbReference>
<keyword evidence="4 6" id="KW-1133">Transmembrane helix</keyword>
<keyword evidence="8" id="KW-1185">Reference proteome</keyword>
<comment type="caution">
    <text evidence="7">The sequence shown here is derived from an EMBL/GenBank/DDBJ whole genome shotgun (WGS) entry which is preliminary data.</text>
</comment>
<evidence type="ECO:0000256" key="3">
    <source>
        <dbReference type="ARBA" id="ARBA00022692"/>
    </source>
</evidence>
<evidence type="ECO:0000256" key="2">
    <source>
        <dbReference type="ARBA" id="ARBA00022475"/>
    </source>
</evidence>
<reference evidence="7 8" key="1">
    <citation type="submission" date="2017-07" db="EMBL/GenBank/DDBJ databases">
        <title>Amycolatopsis thailandensis Genome sequencing and assembly.</title>
        <authorList>
            <person name="Kaur N."/>
            <person name="Mayilraj S."/>
        </authorList>
    </citation>
    <scope>NUCLEOTIDE SEQUENCE [LARGE SCALE GENOMIC DNA]</scope>
    <source>
        <strain evidence="7 8">JCM 16380</strain>
    </source>
</reference>
<evidence type="ECO:0000256" key="1">
    <source>
        <dbReference type="ARBA" id="ARBA00004651"/>
    </source>
</evidence>
<keyword evidence="3 6" id="KW-0812">Transmembrane</keyword>
<dbReference type="Pfam" id="PF01810">
    <property type="entry name" value="LysE"/>
    <property type="match status" value="1"/>
</dbReference>
<dbReference type="PANTHER" id="PTHR30086:SF20">
    <property type="entry name" value="ARGININE EXPORTER PROTEIN ARGO-RELATED"/>
    <property type="match status" value="1"/>
</dbReference>
<evidence type="ECO:0000313" key="7">
    <source>
        <dbReference type="EMBL" id="OXM56148.1"/>
    </source>
</evidence>
<sequence length="213" mass="22119">MLVNPSLVIGFLLVSALLSAIPGPSVLLETSRAITGGRRPAMWIVLGSTLGGIVLLTLVLAGLGAVVATSAKLFLVVKIAGACYLLWLGVDSLRSARRAGSEQVPAPTAGLSTRGIAAVRQGFMVGVANPKSIVSLMAILPQFVDHSLGHPTLQMAVIGLTGAMAQAVIETIWVFAAGALRSWFRRRSRRLQYLKAGGGLAMIGLAGKLAAER</sequence>
<dbReference type="RefSeq" id="WP_093934480.1">
    <property type="nucleotide sequence ID" value="NZ_NMQT01000051.1"/>
</dbReference>
<dbReference type="GO" id="GO:0005886">
    <property type="term" value="C:plasma membrane"/>
    <property type="evidence" value="ECO:0007669"/>
    <property type="project" value="UniProtKB-SubCell"/>
</dbReference>
<feature type="transmembrane region" description="Helical" evidence="6">
    <location>
        <begin position="156"/>
        <end position="180"/>
    </location>
</feature>
<protein>
    <submittedName>
        <fullName evidence="7">Lysine transporter LysE</fullName>
    </submittedName>
</protein>
<evidence type="ECO:0000256" key="5">
    <source>
        <dbReference type="ARBA" id="ARBA00023136"/>
    </source>
</evidence>
<accession>A0A229SB63</accession>
<feature type="transmembrane region" description="Helical" evidence="6">
    <location>
        <begin position="40"/>
        <end position="67"/>
    </location>
</feature>
<comment type="subcellular location">
    <subcellularLocation>
        <location evidence="1">Cell membrane</location>
        <topology evidence="1">Multi-pass membrane protein</topology>
    </subcellularLocation>
</comment>
<name>A0A229SB63_9PSEU</name>
<feature type="transmembrane region" description="Helical" evidence="6">
    <location>
        <begin position="73"/>
        <end position="90"/>
    </location>
</feature>
<feature type="transmembrane region" description="Helical" evidence="6">
    <location>
        <begin position="6"/>
        <end position="28"/>
    </location>
</feature>
<dbReference type="PIRSF" id="PIRSF006324">
    <property type="entry name" value="LeuE"/>
    <property type="match status" value="1"/>
</dbReference>
<organism evidence="7 8">
    <name type="scientific">Amycolatopsis thailandensis</name>
    <dbReference type="NCBI Taxonomy" id="589330"/>
    <lineage>
        <taxon>Bacteria</taxon>
        <taxon>Bacillati</taxon>
        <taxon>Actinomycetota</taxon>
        <taxon>Actinomycetes</taxon>
        <taxon>Pseudonocardiales</taxon>
        <taxon>Pseudonocardiaceae</taxon>
        <taxon>Amycolatopsis</taxon>
    </lineage>
</organism>
<keyword evidence="2" id="KW-1003">Cell membrane</keyword>
<dbReference type="GO" id="GO:0015171">
    <property type="term" value="F:amino acid transmembrane transporter activity"/>
    <property type="evidence" value="ECO:0007669"/>
    <property type="project" value="TreeGrafter"/>
</dbReference>
<dbReference type="InterPro" id="IPR001123">
    <property type="entry name" value="LeuE-type"/>
</dbReference>
<dbReference type="PANTHER" id="PTHR30086">
    <property type="entry name" value="ARGININE EXPORTER PROTEIN ARGO"/>
    <property type="match status" value="1"/>
</dbReference>
<dbReference type="Proteomes" id="UP000215223">
    <property type="component" value="Unassembled WGS sequence"/>
</dbReference>